<gene>
    <name evidence="3" type="ORF">CRU78_11885</name>
</gene>
<accession>A0A6A7RUB3</accession>
<dbReference type="Gene3D" id="3.50.70.10">
    <property type="match status" value="1"/>
</dbReference>
<dbReference type="AlphaFoldDB" id="A0A6A7RUB3"/>
<evidence type="ECO:0000256" key="1">
    <source>
        <dbReference type="SAM" id="SignalP"/>
    </source>
</evidence>
<organism evidence="3 4">
    <name type="scientific">Candidatus Accumulibacter phosphatis</name>
    <dbReference type="NCBI Taxonomy" id="327160"/>
    <lineage>
        <taxon>Bacteria</taxon>
        <taxon>Pseudomonadati</taxon>
        <taxon>Pseudomonadota</taxon>
        <taxon>Betaproteobacteria</taxon>
        <taxon>Candidatus Accumulibacter</taxon>
    </lineage>
</organism>
<evidence type="ECO:0000313" key="4">
    <source>
        <dbReference type="Proteomes" id="UP000342300"/>
    </source>
</evidence>
<evidence type="ECO:0000259" key="2">
    <source>
        <dbReference type="Pfam" id="PF16036"/>
    </source>
</evidence>
<dbReference type="EMBL" id="PDHS01000275">
    <property type="protein sequence ID" value="MQM31174.1"/>
    <property type="molecule type" value="Genomic_DNA"/>
</dbReference>
<dbReference type="PANTHER" id="PTHR47698">
    <property type="entry name" value="FATTY-ACID-BINDING PROTEIN 3, CHLOROPLASTIC"/>
    <property type="match status" value="1"/>
</dbReference>
<comment type="caution">
    <text evidence="3">The sequence shown here is derived from an EMBL/GenBank/DDBJ whole genome shotgun (WGS) entry which is preliminary data.</text>
</comment>
<dbReference type="InterPro" id="IPR016087">
    <property type="entry name" value="Chalcone_isomerase"/>
</dbReference>
<dbReference type="SUPFAM" id="SSF54626">
    <property type="entry name" value="Chalcone isomerase"/>
    <property type="match status" value="1"/>
</dbReference>
<dbReference type="InterPro" id="IPR016088">
    <property type="entry name" value="Chalcone_isomerase_3-sand"/>
</dbReference>
<reference evidence="3 4" key="1">
    <citation type="submission" date="2017-09" db="EMBL/GenBank/DDBJ databases">
        <title>Metagenomic Analysis Reveals Denitrifying Candidatus Accumulibacter and Flanking Population as a Source of N2O.</title>
        <authorList>
            <person name="Gao H."/>
            <person name="Mao Y."/>
            <person name="Zhao X."/>
            <person name="Liu W.-T."/>
            <person name="Zhang T."/>
            <person name="Wells G."/>
        </authorList>
    </citation>
    <scope>NUCLEOTIDE SEQUENCE [LARGE SCALE GENOMIC DNA]</scope>
    <source>
        <strain evidence="3">CANDO_2_IC</strain>
    </source>
</reference>
<dbReference type="PANTHER" id="PTHR47698:SF2">
    <property type="entry name" value="FATTY-ACID-BINDING PROTEIN 3, CHLOROPLASTIC"/>
    <property type="match status" value="1"/>
</dbReference>
<feature type="chain" id="PRO_5025573838" description="Chalcone isomerase domain-containing protein" evidence="1">
    <location>
        <begin position="23"/>
        <end position="193"/>
    </location>
</feature>
<feature type="signal peptide" evidence="1">
    <location>
        <begin position="1"/>
        <end position="22"/>
    </location>
</feature>
<feature type="domain" description="Chalcone isomerase" evidence="2">
    <location>
        <begin position="22"/>
        <end position="190"/>
    </location>
</feature>
<proteinExistence type="predicted"/>
<protein>
    <recommendedName>
        <fullName evidence="2">Chalcone isomerase domain-containing protein</fullName>
    </recommendedName>
</protein>
<dbReference type="GO" id="GO:0016872">
    <property type="term" value="F:intramolecular lyase activity"/>
    <property type="evidence" value="ECO:0007669"/>
    <property type="project" value="InterPro"/>
</dbReference>
<keyword evidence="1" id="KW-0732">Signal</keyword>
<evidence type="ECO:0000313" key="3">
    <source>
        <dbReference type="EMBL" id="MQM31174.1"/>
    </source>
</evidence>
<dbReference type="Pfam" id="PF16036">
    <property type="entry name" value="Chalcone_3"/>
    <property type="match status" value="1"/>
</dbReference>
<sequence length="193" mass="20777">MKKLLLAAMAALFCQFCQLASAVEVAGVRFADQTKVGNGELLVNGAGLRKKVFFQIYAMALYLPEKSGDSEAVLAGKGGKRIAITLLRDLTAQQFVEALQEGMANNHSEAEMSVLKDRLKQFSDLMLAIGEAKTGTSILIDWLPASGTRLTVNGQAQGKDIAGEDFYRALLSIWLGNKPVQDDLKQALLGKAS</sequence>
<dbReference type="InterPro" id="IPR036298">
    <property type="entry name" value="Chalcone_isomerase_sf"/>
</dbReference>
<dbReference type="Proteomes" id="UP000342300">
    <property type="component" value="Unassembled WGS sequence"/>
</dbReference>
<name>A0A6A7RUB3_9PROT</name>